<feature type="domain" description="PH" evidence="6">
    <location>
        <begin position="621"/>
        <end position="814"/>
    </location>
</feature>
<proteinExistence type="predicted"/>
<gene>
    <name evidence="8" type="ORF">LGLO00237_LOCUS14455</name>
</gene>
<feature type="domain" description="FYVE-type" evidence="7">
    <location>
        <begin position="175"/>
        <end position="229"/>
    </location>
</feature>
<dbReference type="CDD" id="cd00065">
    <property type="entry name" value="FYVE_like_SF"/>
    <property type="match status" value="1"/>
</dbReference>
<feature type="compositionally biased region" description="Polar residues" evidence="5">
    <location>
        <begin position="338"/>
        <end position="349"/>
    </location>
</feature>
<dbReference type="Gene3D" id="3.30.40.10">
    <property type="entry name" value="Zinc/RING finger domain, C3HC4 (zinc finger)"/>
    <property type="match status" value="1"/>
</dbReference>
<evidence type="ECO:0000259" key="6">
    <source>
        <dbReference type="PROSITE" id="PS50003"/>
    </source>
</evidence>
<evidence type="ECO:0000256" key="2">
    <source>
        <dbReference type="ARBA" id="ARBA00022771"/>
    </source>
</evidence>
<organism evidence="8">
    <name type="scientific">Lotharella globosa</name>
    <dbReference type="NCBI Taxonomy" id="91324"/>
    <lineage>
        <taxon>Eukaryota</taxon>
        <taxon>Sar</taxon>
        <taxon>Rhizaria</taxon>
        <taxon>Cercozoa</taxon>
        <taxon>Chlorarachniophyceae</taxon>
        <taxon>Lotharella</taxon>
    </lineage>
</organism>
<dbReference type="InterPro" id="IPR051707">
    <property type="entry name" value="PI-Interact_SigTrans_Reg"/>
</dbReference>
<feature type="region of interest" description="Disordered" evidence="5">
    <location>
        <begin position="685"/>
        <end position="756"/>
    </location>
</feature>
<reference evidence="8" key="1">
    <citation type="submission" date="2021-01" db="EMBL/GenBank/DDBJ databases">
        <authorList>
            <person name="Corre E."/>
            <person name="Pelletier E."/>
            <person name="Niang G."/>
            <person name="Scheremetjew M."/>
            <person name="Finn R."/>
            <person name="Kale V."/>
            <person name="Holt S."/>
            <person name="Cochrane G."/>
            <person name="Meng A."/>
            <person name="Brown T."/>
            <person name="Cohen L."/>
        </authorList>
    </citation>
    <scope>NUCLEOTIDE SEQUENCE</scope>
    <source>
        <strain evidence="8">CCCM811</strain>
    </source>
</reference>
<accession>A0A7S4DPJ1</accession>
<evidence type="ECO:0008006" key="9">
    <source>
        <dbReference type="Google" id="ProtNLM"/>
    </source>
</evidence>
<dbReference type="PROSITE" id="PS50003">
    <property type="entry name" value="PH_DOMAIN"/>
    <property type="match status" value="1"/>
</dbReference>
<dbReference type="InterPro" id="IPR001849">
    <property type="entry name" value="PH_domain"/>
</dbReference>
<dbReference type="SMART" id="SM00064">
    <property type="entry name" value="FYVE"/>
    <property type="match status" value="1"/>
</dbReference>
<keyword evidence="1" id="KW-0479">Metal-binding</keyword>
<feature type="region of interest" description="Disordered" evidence="5">
    <location>
        <begin position="553"/>
        <end position="615"/>
    </location>
</feature>
<feature type="compositionally biased region" description="Basic and acidic residues" evidence="5">
    <location>
        <begin position="459"/>
        <end position="486"/>
    </location>
</feature>
<evidence type="ECO:0000256" key="4">
    <source>
        <dbReference type="PROSITE-ProRule" id="PRU00091"/>
    </source>
</evidence>
<keyword evidence="3" id="KW-0862">Zinc</keyword>
<evidence type="ECO:0000313" key="8">
    <source>
        <dbReference type="EMBL" id="CAE0662854.1"/>
    </source>
</evidence>
<dbReference type="AlphaFoldDB" id="A0A7S4DPJ1"/>
<feature type="region of interest" description="Disordered" evidence="5">
    <location>
        <begin position="317"/>
        <end position="358"/>
    </location>
</feature>
<feature type="compositionally biased region" description="Polar residues" evidence="5">
    <location>
        <begin position="602"/>
        <end position="612"/>
    </location>
</feature>
<dbReference type="Pfam" id="PF00169">
    <property type="entry name" value="PH"/>
    <property type="match status" value="1"/>
</dbReference>
<name>A0A7S4DPJ1_9EUKA</name>
<dbReference type="SMART" id="SM00233">
    <property type="entry name" value="PH"/>
    <property type="match status" value="2"/>
</dbReference>
<feature type="region of interest" description="Disordered" evidence="5">
    <location>
        <begin position="245"/>
        <end position="298"/>
    </location>
</feature>
<feature type="region of interest" description="Disordered" evidence="5">
    <location>
        <begin position="1"/>
        <end position="29"/>
    </location>
</feature>
<dbReference type="InterPro" id="IPR000306">
    <property type="entry name" value="Znf_FYVE"/>
</dbReference>
<dbReference type="InterPro" id="IPR011011">
    <property type="entry name" value="Znf_FYVE_PHD"/>
</dbReference>
<protein>
    <recommendedName>
        <fullName evidence="9">FYVE-type domain-containing protein</fullName>
    </recommendedName>
</protein>
<dbReference type="Pfam" id="PF01363">
    <property type="entry name" value="FYVE"/>
    <property type="match status" value="1"/>
</dbReference>
<dbReference type="PROSITE" id="PS50178">
    <property type="entry name" value="ZF_FYVE"/>
    <property type="match status" value="1"/>
</dbReference>
<dbReference type="EMBL" id="HBIV01019996">
    <property type="protein sequence ID" value="CAE0662854.1"/>
    <property type="molecule type" value="Transcribed_RNA"/>
</dbReference>
<sequence length="814" mass="92440">MFNWLNKALQEPSKQQQEDEDSGEDDFDSMKWLMQNIKEEGSEDVPVGASHVSNEEWKEYEVEVVTKSQPPISRSGWLQKRGRANQAYKRRFCEIRGNKFFYYHSEKSGQGEGQGDERRGEINLLEAHVSAENEGKGEKMVRTGDFSYFIDPKAARKHAVWIGNEEVRKCMNHKCQRKFGVAWRRHHCRYCGRIFCINCITTGRGRKLKNQPAKVEKQGYDGVKICRQCALFPATRMTRPFSLKSATDSDKLTGKRSTLPSKIAESTMSLSKGGKLNSTSDATRFNSAPVSRSQETPAELPASFLLELERPIKIESKDTKASESLNVKVEKSPEGGTANKTGINDLNSPTEKDMDDGMPAQLPVEWMKVLSSKKNPDLSRSSASAENRPPPSVTDSTMSASSAPPESTPQAESKSVADTSKSVSDFAERKANSIKRRRNRQNAARQTFTTLPNKHLNVIHRDVEEKQDAKKEKAREERAAKKKEQLEAEDEGNPMERSQNGKSTELASLRIPDTVVFSIQPSAGGRRYYFQCESPISCAEWVRVLTLHTKPHNKSVLKRPFDPANSKLTKSKRTSSNRSTVDRKGSDTPQSSREPKRVRFSAKNQYYKSGKNTTREERKGDWLRTGYLAKVGMQIRTWRVRFFALRRHMLTYFKISGKTRQQRGVIWLKGAEVIKAGSVPVGTKYKEKERDESYIESEDTTPTAKKHSRNPTQHLIATHRDRGSSDEASSPGTAPTRYRLHSRNVSSDSLEPNVRKEKTRYVHEFVIKTRQQPKSKYGDDVHVSKLKPGRVYHMRAASRRDRREWIKAIQAAAQ</sequence>
<dbReference type="SUPFAM" id="SSF57903">
    <property type="entry name" value="FYVE/PHD zinc finger"/>
    <property type="match status" value="1"/>
</dbReference>
<evidence type="ECO:0000256" key="3">
    <source>
        <dbReference type="ARBA" id="ARBA00022833"/>
    </source>
</evidence>
<feature type="region of interest" description="Disordered" evidence="5">
    <location>
        <begin position="373"/>
        <end position="506"/>
    </location>
</feature>
<dbReference type="SUPFAM" id="SSF50729">
    <property type="entry name" value="PH domain-like"/>
    <property type="match status" value="2"/>
</dbReference>
<evidence type="ECO:0000256" key="1">
    <source>
        <dbReference type="ARBA" id="ARBA00022723"/>
    </source>
</evidence>
<dbReference type="GO" id="GO:0008270">
    <property type="term" value="F:zinc ion binding"/>
    <property type="evidence" value="ECO:0007669"/>
    <property type="project" value="UniProtKB-KW"/>
</dbReference>
<keyword evidence="2 4" id="KW-0863">Zinc-finger</keyword>
<dbReference type="InterPro" id="IPR013083">
    <property type="entry name" value="Znf_RING/FYVE/PHD"/>
</dbReference>
<feature type="compositionally biased region" description="Polar residues" evidence="5">
    <location>
        <begin position="255"/>
        <end position="296"/>
    </location>
</feature>
<evidence type="ECO:0000256" key="5">
    <source>
        <dbReference type="SAM" id="MobiDB-lite"/>
    </source>
</evidence>
<dbReference type="InterPro" id="IPR017455">
    <property type="entry name" value="Znf_FYVE-rel"/>
</dbReference>
<dbReference type="InterPro" id="IPR011993">
    <property type="entry name" value="PH-like_dom_sf"/>
</dbReference>
<evidence type="ECO:0000259" key="7">
    <source>
        <dbReference type="PROSITE" id="PS50178"/>
    </source>
</evidence>
<dbReference type="PANTHER" id="PTHR14336">
    <property type="entry name" value="TANDEM PH DOMAIN CONTAINING PROTEIN"/>
    <property type="match status" value="1"/>
</dbReference>
<feature type="compositionally biased region" description="Polar residues" evidence="5">
    <location>
        <begin position="496"/>
        <end position="506"/>
    </location>
</feature>
<dbReference type="Gene3D" id="2.30.29.30">
    <property type="entry name" value="Pleckstrin-homology domain (PH domain)/Phosphotyrosine-binding domain (PTB)"/>
    <property type="match status" value="2"/>
</dbReference>
<feature type="compositionally biased region" description="Acidic residues" evidence="5">
    <location>
        <begin position="18"/>
        <end position="27"/>
    </location>
</feature>
<feature type="compositionally biased region" description="Polar residues" evidence="5">
    <location>
        <begin position="393"/>
        <end position="423"/>
    </location>
</feature>